<gene>
    <name evidence="1" type="ORF">C5S46_01025</name>
</gene>
<accession>A0AC61SCM9</accession>
<feature type="non-terminal residue" evidence="1">
    <location>
        <position position="589"/>
    </location>
</feature>
<comment type="caution">
    <text evidence="1">The sequence shown here is derived from an EMBL/GenBank/DDBJ whole genome shotgun (WGS) entry which is preliminary data.</text>
</comment>
<name>A0AC61SCM9_9EURY</name>
<evidence type="ECO:0000313" key="1">
    <source>
        <dbReference type="EMBL" id="TKY92357.1"/>
    </source>
</evidence>
<proteinExistence type="predicted"/>
<protein>
    <submittedName>
        <fullName evidence="1">tRNA-ribosyltransferase</fullName>
    </submittedName>
</protein>
<dbReference type="EMBL" id="QYBA01000034">
    <property type="protein sequence ID" value="TKY92357.1"/>
    <property type="molecule type" value="Genomic_DNA"/>
</dbReference>
<dbReference type="Proteomes" id="UP000315423">
    <property type="component" value="Unassembled WGS sequence"/>
</dbReference>
<reference evidence="1" key="1">
    <citation type="submission" date="2018-09" db="EMBL/GenBank/DDBJ databases">
        <title>A genomic encyclopedia of anaerobic methanotrophic archaea.</title>
        <authorList>
            <person name="Skennerton C.T."/>
            <person name="Chadwick G.L."/>
            <person name="Laso-Perez R."/>
            <person name="Leu A.O."/>
            <person name="Speth D.R."/>
            <person name="Yu H."/>
            <person name="Morgan-Lang C."/>
            <person name="Hatzenpichler R."/>
            <person name="Goudeau D."/>
            <person name="Malmstrom R."/>
            <person name="Woyke T."/>
            <person name="Hallam S."/>
            <person name="Tyson G.W."/>
            <person name="Wegener G."/>
            <person name="Boetius A."/>
            <person name="Orphan V.J."/>
        </authorList>
    </citation>
    <scope>NUCLEOTIDE SEQUENCE</scope>
    <source>
        <strain evidence="1">CONS3730D10UFb2</strain>
    </source>
</reference>
<sequence length="589" mass="66032">MTKYFEVTKRDVAARIGRLMLDKQYQTPLILHAGAGSPIVYAGTLWARNTMSVDQVESGKLVILPDKPMPLHLEQNRVKKILQSCIAGQQAWEDWDGALGRIIHPAMQDFSPADLYVLGASGQFENNARALVDTVIKVRNNTLPDTALYAPALATPENLAILVYLGIDIVDDTLPVLKGFNDIYMTPFSEHKYFEMTQLPCRCNICSNTSIEALQELNAPRRYELIARHNINKLEEERLITIQYIRNGNLREYIEGKCRSRPWLVALLRLLDQESSYLARNTPTFRSRTMYANSSEALHRSEVTTFNKRVRSRYQAPDADILLLLPCSARKPYSISHSHWLFSRALGSNKRTLNEVVITSPLGIVPKELELIYPAAHYDIPVTGHWDCQEREWVGECLCDYLQKNNYSHIIAHVDAAYKEICQNAADTLGLDIIYTACGSVTSDKSLQLLGSTINTIVEAQQYKPRKPAQMKKDILKATADYQFGTGAGRILVPVNAFIKGSYPKYRIYDGDVQLAALEPRTGALIPTLDGAVRLLELKTYQVKIDDFIPKGSLLAPGVLDADPVIRPSDQVIVINERILAVGRAQMSG</sequence>
<evidence type="ECO:0000313" key="2">
    <source>
        <dbReference type="Proteomes" id="UP000315423"/>
    </source>
</evidence>
<organism evidence="1 2">
    <name type="scientific">Candidatus Methanomarinus sp</name>
    <dbReference type="NCBI Taxonomy" id="3386244"/>
    <lineage>
        <taxon>Archaea</taxon>
        <taxon>Methanobacteriati</taxon>
        <taxon>Methanobacteriota</taxon>
        <taxon>Stenosarchaea group</taxon>
        <taxon>Methanomicrobia</taxon>
        <taxon>Methanosarcinales</taxon>
        <taxon>ANME-2 cluster</taxon>
        <taxon>Candidatus Methanocomedenaceae</taxon>
        <taxon>Candidatus Methanomarinus</taxon>
    </lineage>
</organism>